<proteinExistence type="predicted"/>
<name>A0ACD4ZXT2_9ACTN</name>
<protein>
    <submittedName>
        <fullName evidence="1">Recombinase family protein</fullName>
    </submittedName>
</protein>
<sequence>MDRYALYERLSRVTDASTSIQRQDETCRAEVVHRGGRVVGDAYVDAGVSGARPPLERPAMKRLLEELAGVDIVMVWKIDRIARSFVGFADIVKELDKQNVALVSATEPVDMTGPQGRAMAQMIAIFAELEREMIKARVQDSMRKAREDKRFHGGRVPYGLTPAPHPDGKGRVLVRDTHAVGVLREVLLWVLDGKTLTECARRLNERGEPTSRQRGATLKGDKAQASRWRTRGLRWILESPTMLGHRPIPGGGVEVDESGLPVIAWPPVFSRDEMDALISELDGQKHAPRKAPAASHWLSGVVRCWPCGRNLKQRTSSDGVSSFSCGGVSETGRHKPGVYVNKSSLVEWVHEEFPRVYGLLPEVRRVWHPGSDATRDLAQVNRAIRGLRDDRDAGLYEGEDDEKEYRGRMAKMINRRKSLQGVPIEEPHWEEQETGRKLSDVWAEASDVQRGTMLLEYGLHVWVKPSAVRGEQVGNRAEFGPADPERDAMDEAAHQASL</sequence>
<accession>A0ACD4ZXT2</accession>
<reference evidence="1" key="1">
    <citation type="submission" date="2022-10" db="EMBL/GenBank/DDBJ databases">
        <title>The complete genomes of actinobacterial strains from the NBC collection.</title>
        <authorList>
            <person name="Joergensen T.S."/>
            <person name="Alvarez Arevalo M."/>
            <person name="Sterndorff E.B."/>
            <person name="Faurdal D."/>
            <person name="Vuksanovic O."/>
            <person name="Mourched A.-S."/>
            <person name="Charusanti P."/>
            <person name="Shaw S."/>
            <person name="Blin K."/>
            <person name="Weber T."/>
        </authorList>
    </citation>
    <scope>NUCLEOTIDE SEQUENCE</scope>
    <source>
        <strain evidence="1">NBC 01771</strain>
    </source>
</reference>
<dbReference type="EMBL" id="CP109109">
    <property type="protein sequence ID" value="WSC03300.1"/>
    <property type="molecule type" value="Genomic_DNA"/>
</dbReference>
<evidence type="ECO:0000313" key="1">
    <source>
        <dbReference type="EMBL" id="WSC03300.1"/>
    </source>
</evidence>
<dbReference type="Proteomes" id="UP001348369">
    <property type="component" value="Chromosome"/>
</dbReference>
<evidence type="ECO:0000313" key="2">
    <source>
        <dbReference type="Proteomes" id="UP001348369"/>
    </source>
</evidence>
<organism evidence="1 2">
    <name type="scientific">Streptomyces scopuliridis</name>
    <dbReference type="NCBI Taxonomy" id="452529"/>
    <lineage>
        <taxon>Bacteria</taxon>
        <taxon>Bacillati</taxon>
        <taxon>Actinomycetota</taxon>
        <taxon>Actinomycetes</taxon>
        <taxon>Kitasatosporales</taxon>
        <taxon>Streptomycetaceae</taxon>
        <taxon>Streptomyces</taxon>
    </lineage>
</organism>
<keyword evidence="2" id="KW-1185">Reference proteome</keyword>
<gene>
    <name evidence="1" type="ORF">OG835_32195</name>
</gene>